<gene>
    <name evidence="2" type="ORF">RJ640_007736</name>
</gene>
<dbReference type="InterPro" id="IPR017853">
    <property type="entry name" value="GH"/>
</dbReference>
<dbReference type="GO" id="GO:0000278">
    <property type="term" value="P:mitotic cell cycle"/>
    <property type="evidence" value="ECO:0007669"/>
    <property type="project" value="TreeGrafter"/>
</dbReference>
<dbReference type="GO" id="GO:0005737">
    <property type="term" value="C:cytoplasm"/>
    <property type="evidence" value="ECO:0007669"/>
    <property type="project" value="TreeGrafter"/>
</dbReference>
<comment type="similarity">
    <text evidence="1">Belongs to the glycosyl hydrolase 1 family.</text>
</comment>
<dbReference type="GO" id="GO:0035556">
    <property type="term" value="P:intracellular signal transduction"/>
    <property type="evidence" value="ECO:0007669"/>
    <property type="project" value="TreeGrafter"/>
</dbReference>
<dbReference type="GO" id="GO:0005634">
    <property type="term" value="C:nucleus"/>
    <property type="evidence" value="ECO:0007669"/>
    <property type="project" value="TreeGrafter"/>
</dbReference>
<dbReference type="Proteomes" id="UP001187471">
    <property type="component" value="Unassembled WGS sequence"/>
</dbReference>
<dbReference type="GO" id="GO:0004553">
    <property type="term" value="F:hydrolase activity, hydrolyzing O-glycosyl compounds"/>
    <property type="evidence" value="ECO:0007669"/>
    <property type="project" value="InterPro"/>
</dbReference>
<dbReference type="Gene3D" id="3.30.200.20">
    <property type="entry name" value="Phosphorylase Kinase, domain 1"/>
    <property type="match status" value="1"/>
</dbReference>
<evidence type="ECO:0000313" key="3">
    <source>
        <dbReference type="Proteomes" id="UP001187471"/>
    </source>
</evidence>
<dbReference type="GO" id="GO:0005975">
    <property type="term" value="P:carbohydrate metabolic process"/>
    <property type="evidence" value="ECO:0007669"/>
    <property type="project" value="InterPro"/>
</dbReference>
<accession>A0AA88U4T8</accession>
<dbReference type="PANTHER" id="PTHR24419:SF18">
    <property type="entry name" value="SERINE_THREONINE-PROTEIN KINASE HASPIN"/>
    <property type="match status" value="1"/>
</dbReference>
<dbReference type="EMBL" id="JAVXUO010002567">
    <property type="protein sequence ID" value="KAK2971698.1"/>
    <property type="molecule type" value="Genomic_DNA"/>
</dbReference>
<dbReference type="AlphaFoldDB" id="A0AA88U4T8"/>
<keyword evidence="3" id="KW-1185">Reference proteome</keyword>
<evidence type="ECO:0000256" key="1">
    <source>
        <dbReference type="ARBA" id="ARBA00010838"/>
    </source>
</evidence>
<protein>
    <submittedName>
        <fullName evidence="2">Uncharacterized protein</fullName>
    </submittedName>
</protein>
<dbReference type="SUPFAM" id="SSF51445">
    <property type="entry name" value="(Trans)glycosidases"/>
    <property type="match status" value="1"/>
</dbReference>
<dbReference type="InterPro" id="IPR001360">
    <property type="entry name" value="Glyco_hydro_1"/>
</dbReference>
<comment type="caution">
    <text evidence="2">The sequence shown here is derived from an EMBL/GenBank/DDBJ whole genome shotgun (WGS) entry which is preliminary data.</text>
</comment>
<reference evidence="2" key="1">
    <citation type="submission" date="2022-12" db="EMBL/GenBank/DDBJ databases">
        <title>Draft genome assemblies for two species of Escallonia (Escalloniales).</title>
        <authorList>
            <person name="Chanderbali A."/>
            <person name="Dervinis C."/>
            <person name="Anghel I."/>
            <person name="Soltis D."/>
            <person name="Soltis P."/>
            <person name="Zapata F."/>
        </authorList>
    </citation>
    <scope>NUCLEOTIDE SEQUENCE</scope>
    <source>
        <strain evidence="2">UCBG92.1500</strain>
        <tissue evidence="2">Leaf</tissue>
    </source>
</reference>
<proteinExistence type="inferred from homology"/>
<name>A0AA88U4T8_9ASTE</name>
<organism evidence="2 3">
    <name type="scientific">Escallonia rubra</name>
    <dbReference type="NCBI Taxonomy" id="112253"/>
    <lineage>
        <taxon>Eukaryota</taxon>
        <taxon>Viridiplantae</taxon>
        <taxon>Streptophyta</taxon>
        <taxon>Embryophyta</taxon>
        <taxon>Tracheophyta</taxon>
        <taxon>Spermatophyta</taxon>
        <taxon>Magnoliopsida</taxon>
        <taxon>eudicotyledons</taxon>
        <taxon>Gunneridae</taxon>
        <taxon>Pentapetalae</taxon>
        <taxon>asterids</taxon>
        <taxon>campanulids</taxon>
        <taxon>Escalloniales</taxon>
        <taxon>Escalloniaceae</taxon>
        <taxon>Escallonia</taxon>
    </lineage>
</organism>
<dbReference type="GO" id="GO:0072354">
    <property type="term" value="F:histone H3T3 kinase activity"/>
    <property type="evidence" value="ECO:0007669"/>
    <property type="project" value="TreeGrafter"/>
</dbReference>
<dbReference type="Pfam" id="PF00232">
    <property type="entry name" value="Glyco_hydro_1"/>
    <property type="match status" value="1"/>
</dbReference>
<evidence type="ECO:0000313" key="2">
    <source>
        <dbReference type="EMBL" id="KAK2971698.1"/>
    </source>
</evidence>
<dbReference type="PANTHER" id="PTHR24419">
    <property type="entry name" value="INTERLEUKIN-1 RECEPTOR-ASSOCIATED KINASE"/>
    <property type="match status" value="1"/>
</dbReference>
<sequence>MIEVIASNRKRDFLPKEYWVQSWEEDEFTNKDGDYLKEETLMQDENEFHASEAEETEDISVKEKFKAFETNENEELTDGEELFENMEESKNANGDGNAQYEEIEDESIDKEVELHVGQNVNNSCLTFNFSLREENVVGLFSLYGLANFEEESDDYFLMAKNDVVVYHKDMLLRADFYEYAELCFWEFEDRVKYWITLNEPYTCIWQCFALPSGPKSIVKLGEGTYGEAFKAGKAVCKIVPFDVDLHVDGEVQKRSEELLEEVILSLTLNRLREHGDDVYKACTTFIETIAYDAALIRAWEEWDWKHGSENDHPKEFSEQ</sequence>